<feature type="region of interest" description="Disordered" evidence="1">
    <location>
        <begin position="77"/>
        <end position="98"/>
    </location>
</feature>
<sequence length="159" mass="17184">MHLSTLGRLALLAPALALALALPAPKDAKFFDPAEDPNVTDLGKKTGRIGIDIVDPSLLRVDPVRVFDDISRSLDKASSLTKRRDAAPLMGEREGDGSRAVRRAKVQVDPVDVDVHVVPPSPMIVPVQARGQPQNTGPTGGDMPRFRSAYDTGEWGRHY</sequence>
<dbReference type="AlphaFoldDB" id="A0AAD9M3P9"/>
<proteinExistence type="predicted"/>
<protein>
    <submittedName>
        <fullName evidence="3">Uncharacterized protein</fullName>
    </submittedName>
</protein>
<evidence type="ECO:0000256" key="2">
    <source>
        <dbReference type="SAM" id="SignalP"/>
    </source>
</evidence>
<organism evidence="3 4">
    <name type="scientific">Colletotrichum zoysiae</name>
    <dbReference type="NCBI Taxonomy" id="1216348"/>
    <lineage>
        <taxon>Eukaryota</taxon>
        <taxon>Fungi</taxon>
        <taxon>Dikarya</taxon>
        <taxon>Ascomycota</taxon>
        <taxon>Pezizomycotina</taxon>
        <taxon>Sordariomycetes</taxon>
        <taxon>Hypocreomycetidae</taxon>
        <taxon>Glomerellales</taxon>
        <taxon>Glomerellaceae</taxon>
        <taxon>Colletotrichum</taxon>
        <taxon>Colletotrichum graminicola species complex</taxon>
    </lineage>
</organism>
<feature type="signal peptide" evidence="2">
    <location>
        <begin position="1"/>
        <end position="21"/>
    </location>
</feature>
<feature type="compositionally biased region" description="Basic and acidic residues" evidence="1">
    <location>
        <begin position="82"/>
        <end position="98"/>
    </location>
</feature>
<dbReference type="Proteomes" id="UP001232148">
    <property type="component" value="Unassembled WGS sequence"/>
</dbReference>
<name>A0AAD9M3P9_9PEZI</name>
<keyword evidence="4" id="KW-1185">Reference proteome</keyword>
<evidence type="ECO:0000313" key="4">
    <source>
        <dbReference type="Proteomes" id="UP001232148"/>
    </source>
</evidence>
<accession>A0AAD9M3P9</accession>
<comment type="caution">
    <text evidence="3">The sequence shown here is derived from an EMBL/GenBank/DDBJ whole genome shotgun (WGS) entry which is preliminary data.</text>
</comment>
<evidence type="ECO:0000256" key="1">
    <source>
        <dbReference type="SAM" id="MobiDB-lite"/>
    </source>
</evidence>
<feature type="region of interest" description="Disordered" evidence="1">
    <location>
        <begin position="125"/>
        <end position="159"/>
    </location>
</feature>
<feature type="chain" id="PRO_5041979093" evidence="2">
    <location>
        <begin position="22"/>
        <end position="159"/>
    </location>
</feature>
<gene>
    <name evidence="3" type="ORF">LX32DRAFT_653840</name>
</gene>
<dbReference type="EMBL" id="MU842893">
    <property type="protein sequence ID" value="KAK2027568.1"/>
    <property type="molecule type" value="Genomic_DNA"/>
</dbReference>
<keyword evidence="2" id="KW-0732">Signal</keyword>
<reference evidence="3" key="1">
    <citation type="submission" date="2021-06" db="EMBL/GenBank/DDBJ databases">
        <title>Comparative genomics, transcriptomics and evolutionary studies reveal genomic signatures of adaptation to plant cell wall in hemibiotrophic fungi.</title>
        <authorList>
            <consortium name="DOE Joint Genome Institute"/>
            <person name="Baroncelli R."/>
            <person name="Diaz J.F."/>
            <person name="Benocci T."/>
            <person name="Peng M."/>
            <person name="Battaglia E."/>
            <person name="Haridas S."/>
            <person name="Andreopoulos W."/>
            <person name="Labutti K."/>
            <person name="Pangilinan J."/>
            <person name="Floch G.L."/>
            <person name="Makela M.R."/>
            <person name="Henrissat B."/>
            <person name="Grigoriev I.V."/>
            <person name="Crouch J.A."/>
            <person name="De Vries R.P."/>
            <person name="Sukno S.A."/>
            <person name="Thon M.R."/>
        </authorList>
    </citation>
    <scope>NUCLEOTIDE SEQUENCE</scope>
    <source>
        <strain evidence="3">MAFF235873</strain>
    </source>
</reference>
<evidence type="ECO:0000313" key="3">
    <source>
        <dbReference type="EMBL" id="KAK2027568.1"/>
    </source>
</evidence>